<protein>
    <submittedName>
        <fullName evidence="1">Uncharacterized protein</fullName>
    </submittedName>
</protein>
<keyword evidence="2" id="KW-1185">Reference proteome</keyword>
<organism evidence="1">
    <name type="scientific">Oryza punctata</name>
    <name type="common">Red rice</name>
    <dbReference type="NCBI Taxonomy" id="4537"/>
    <lineage>
        <taxon>Eukaryota</taxon>
        <taxon>Viridiplantae</taxon>
        <taxon>Streptophyta</taxon>
        <taxon>Embryophyta</taxon>
        <taxon>Tracheophyta</taxon>
        <taxon>Spermatophyta</taxon>
        <taxon>Magnoliopsida</taxon>
        <taxon>Liliopsida</taxon>
        <taxon>Poales</taxon>
        <taxon>Poaceae</taxon>
        <taxon>BOP clade</taxon>
        <taxon>Oryzoideae</taxon>
        <taxon>Oryzeae</taxon>
        <taxon>Oryzinae</taxon>
        <taxon>Oryza</taxon>
    </lineage>
</organism>
<dbReference type="HOGENOM" id="CLU_1838388_0_0_1"/>
<evidence type="ECO:0000313" key="2">
    <source>
        <dbReference type="Proteomes" id="UP000026962"/>
    </source>
</evidence>
<sequence>MGSRPTERRQTGVATCYRCWAGGSRVGGQWTMTMGVEGPRRISVEWRRLLLEEDIESPSCCNGCRCRPGACSGAHGWSGAVAGVYNTISGEYRSIALISKELVSLRNDEKSGIHLEIQEYEKTSYAYLVTVGNTNRIKIA</sequence>
<dbReference type="Gramene" id="OPUNC12G15620.1">
    <property type="protein sequence ID" value="OPUNC12G15620.1"/>
    <property type="gene ID" value="OPUNC12G15620"/>
</dbReference>
<reference evidence="1" key="2">
    <citation type="submission" date="2018-05" db="EMBL/GenBank/DDBJ databases">
        <title>OpunRS2 (Oryza punctata Reference Sequence Version 2).</title>
        <authorList>
            <person name="Zhang J."/>
            <person name="Kudrna D."/>
            <person name="Lee S."/>
            <person name="Talag J."/>
            <person name="Welchert J."/>
            <person name="Wing R.A."/>
        </authorList>
    </citation>
    <scope>NUCLEOTIDE SEQUENCE [LARGE SCALE GENOMIC DNA]</scope>
</reference>
<name>A0A0E0MP38_ORYPU</name>
<accession>A0A0E0MP38</accession>
<proteinExistence type="predicted"/>
<dbReference type="Proteomes" id="UP000026962">
    <property type="component" value="Chromosome 12"/>
</dbReference>
<evidence type="ECO:0000313" key="1">
    <source>
        <dbReference type="EnsemblPlants" id="OPUNC12G15620.1"/>
    </source>
</evidence>
<dbReference type="EnsemblPlants" id="OPUNC12G15620.1">
    <property type="protein sequence ID" value="OPUNC12G15620.1"/>
    <property type="gene ID" value="OPUNC12G15620"/>
</dbReference>
<reference evidence="1" key="1">
    <citation type="submission" date="2015-04" db="UniProtKB">
        <authorList>
            <consortium name="EnsemblPlants"/>
        </authorList>
    </citation>
    <scope>IDENTIFICATION</scope>
</reference>
<dbReference type="AlphaFoldDB" id="A0A0E0MP38"/>